<keyword evidence="4" id="KW-1185">Reference proteome</keyword>
<protein>
    <submittedName>
        <fullName evidence="3">Amino acid racemase</fullName>
        <ecNumber evidence="3">5.1.1.-</ecNumber>
    </submittedName>
</protein>
<accession>A0A7G9G5D2</accession>
<dbReference type="EC" id="5.1.1.-" evidence="3"/>
<name>A0A7G9G5D2_9FIRM</name>
<evidence type="ECO:0000313" key="4">
    <source>
        <dbReference type="Proteomes" id="UP000515823"/>
    </source>
</evidence>
<dbReference type="AlphaFoldDB" id="A0A7G9G5D2"/>
<dbReference type="Gene3D" id="3.40.50.1860">
    <property type="match status" value="2"/>
</dbReference>
<evidence type="ECO:0000256" key="1">
    <source>
        <dbReference type="ARBA" id="ARBA00007847"/>
    </source>
</evidence>
<keyword evidence="2 3" id="KW-0413">Isomerase</keyword>
<dbReference type="GO" id="GO:0047661">
    <property type="term" value="F:amino-acid racemase activity"/>
    <property type="evidence" value="ECO:0007669"/>
    <property type="project" value="InterPro"/>
</dbReference>
<dbReference type="EMBL" id="CP060634">
    <property type="protein sequence ID" value="QNM06014.1"/>
    <property type="molecule type" value="Genomic_DNA"/>
</dbReference>
<sequence length="236" mass="25648">MKKTIGIVGGMGPLATCDLFRKIVEITDAGSDQEHVRVCIDSNTEISDRTAAILSGGKNPVPEMVKSSVRLQGMGADVLIMPCNTAHYFYDQITPYVDVPFLNMLEETAREIKRRGIRTVGLLATDGTVQSGVYKKAFDAEGIRMLLPSPENQKHVMDVIYKGVKAGNMSIDLTGFYGTMEALFESGAEVLVLGCTELPVAFDLFHIEKPNIDPTLVLAAAAVRFTGAKVKEEIGY</sequence>
<comment type="similarity">
    <text evidence="1">Belongs to the aspartate/glutamate racemases family.</text>
</comment>
<evidence type="ECO:0000256" key="2">
    <source>
        <dbReference type="ARBA" id="ARBA00023235"/>
    </source>
</evidence>
<gene>
    <name evidence="3" type="ORF">H9Q78_02270</name>
</gene>
<dbReference type="InterPro" id="IPR004380">
    <property type="entry name" value="Asp_race"/>
</dbReference>
<dbReference type="KEGG" id="qdo:H9Q78_02270"/>
<proteinExistence type="inferred from homology"/>
<dbReference type="Proteomes" id="UP000515823">
    <property type="component" value="Chromosome"/>
</dbReference>
<dbReference type="RefSeq" id="WP_249303383.1">
    <property type="nucleotide sequence ID" value="NZ_CP060634.1"/>
</dbReference>
<dbReference type="PANTHER" id="PTHR21198">
    <property type="entry name" value="GLUTAMATE RACEMASE"/>
    <property type="match status" value="1"/>
</dbReference>
<evidence type="ECO:0000313" key="3">
    <source>
        <dbReference type="EMBL" id="QNM06014.1"/>
    </source>
</evidence>
<dbReference type="InterPro" id="IPR001920">
    <property type="entry name" value="Asp/Glu_race"/>
</dbReference>
<dbReference type="SUPFAM" id="SSF53681">
    <property type="entry name" value="Aspartate/glutamate racemase"/>
    <property type="match status" value="2"/>
</dbReference>
<organism evidence="3 4">
    <name type="scientific">Qiania dongpingensis</name>
    <dbReference type="NCBI Taxonomy" id="2763669"/>
    <lineage>
        <taxon>Bacteria</taxon>
        <taxon>Bacillati</taxon>
        <taxon>Bacillota</taxon>
        <taxon>Clostridia</taxon>
        <taxon>Lachnospirales</taxon>
        <taxon>Lachnospiraceae</taxon>
        <taxon>Qiania</taxon>
    </lineage>
</organism>
<dbReference type="PANTHER" id="PTHR21198:SF7">
    <property type="entry name" value="ASPARTATE-GLUTAMATE RACEMASE FAMILY"/>
    <property type="match status" value="1"/>
</dbReference>
<dbReference type="InterPro" id="IPR015942">
    <property type="entry name" value="Asp/Glu/hydantoin_racemase"/>
</dbReference>
<dbReference type="Pfam" id="PF01177">
    <property type="entry name" value="Asp_Glu_race"/>
    <property type="match status" value="1"/>
</dbReference>
<dbReference type="NCBIfam" id="TIGR00035">
    <property type="entry name" value="asp_race"/>
    <property type="match status" value="1"/>
</dbReference>
<reference evidence="3 4" key="1">
    <citation type="submission" date="2020-08" db="EMBL/GenBank/DDBJ databases">
        <authorList>
            <person name="Liu C."/>
            <person name="Sun Q."/>
        </authorList>
    </citation>
    <scope>NUCLEOTIDE SEQUENCE [LARGE SCALE GENOMIC DNA]</scope>
    <source>
        <strain evidence="3 4">NSJ-38</strain>
    </source>
</reference>